<comment type="caution">
    <text evidence="8">The sequence shown here is derived from an EMBL/GenBank/DDBJ whole genome shotgun (WGS) entry which is preliminary data.</text>
</comment>
<dbReference type="AlphaFoldDB" id="A0AAW1W466"/>
<dbReference type="GO" id="GO:0009908">
    <property type="term" value="P:flower development"/>
    <property type="evidence" value="ECO:0007669"/>
    <property type="project" value="UniProtKB-KW"/>
</dbReference>
<evidence type="ECO:0000313" key="9">
    <source>
        <dbReference type="Proteomes" id="UP001457282"/>
    </source>
</evidence>
<evidence type="ECO:0000256" key="1">
    <source>
        <dbReference type="ARBA" id="ARBA00008956"/>
    </source>
</evidence>
<evidence type="ECO:0000256" key="3">
    <source>
        <dbReference type="ARBA" id="ARBA00022782"/>
    </source>
</evidence>
<reference evidence="8 9" key="1">
    <citation type="journal article" date="2023" name="G3 (Bethesda)">
        <title>A chromosome-length genome assembly and annotation of blackberry (Rubus argutus, cv. 'Hillquist').</title>
        <authorList>
            <person name="Bruna T."/>
            <person name="Aryal R."/>
            <person name="Dudchenko O."/>
            <person name="Sargent D.J."/>
            <person name="Mead D."/>
            <person name="Buti M."/>
            <person name="Cavallini A."/>
            <person name="Hytonen T."/>
            <person name="Andres J."/>
            <person name="Pham M."/>
            <person name="Weisz D."/>
            <person name="Mascagni F."/>
            <person name="Usai G."/>
            <person name="Natali L."/>
            <person name="Bassil N."/>
            <person name="Fernandez G.E."/>
            <person name="Lomsadze A."/>
            <person name="Armour M."/>
            <person name="Olukolu B."/>
            <person name="Poorten T."/>
            <person name="Britton C."/>
            <person name="Davik J."/>
            <person name="Ashrafi H."/>
            <person name="Aiden E.L."/>
            <person name="Borodovsky M."/>
            <person name="Worthington M."/>
        </authorList>
    </citation>
    <scope>NUCLEOTIDE SEQUENCE [LARGE SCALE GENOMIC DNA]</scope>
    <source>
        <strain evidence="8">PI 553951</strain>
    </source>
</reference>
<organism evidence="8 9">
    <name type="scientific">Rubus argutus</name>
    <name type="common">Southern blackberry</name>
    <dbReference type="NCBI Taxonomy" id="59490"/>
    <lineage>
        <taxon>Eukaryota</taxon>
        <taxon>Viridiplantae</taxon>
        <taxon>Streptophyta</taxon>
        <taxon>Embryophyta</taxon>
        <taxon>Tracheophyta</taxon>
        <taxon>Spermatophyta</taxon>
        <taxon>Magnoliopsida</taxon>
        <taxon>eudicotyledons</taxon>
        <taxon>Gunneridae</taxon>
        <taxon>Pentapetalae</taxon>
        <taxon>rosids</taxon>
        <taxon>fabids</taxon>
        <taxon>Rosales</taxon>
        <taxon>Rosaceae</taxon>
        <taxon>Rosoideae</taxon>
        <taxon>Rosoideae incertae sedis</taxon>
        <taxon>Rubus</taxon>
    </lineage>
</organism>
<dbReference type="Proteomes" id="UP001457282">
    <property type="component" value="Unassembled WGS sequence"/>
</dbReference>
<comment type="similarity">
    <text evidence="1 5">Belongs to the Frigida family.</text>
</comment>
<gene>
    <name evidence="8" type="ORF">M0R45_028263</name>
</gene>
<feature type="region of interest" description="Disordered" evidence="7">
    <location>
        <begin position="29"/>
        <end position="58"/>
    </location>
</feature>
<evidence type="ECO:0000256" key="5">
    <source>
        <dbReference type="RuleBase" id="RU364012"/>
    </source>
</evidence>
<protein>
    <recommendedName>
        <fullName evidence="5">FRIGIDA-like protein</fullName>
    </recommendedName>
</protein>
<dbReference type="Pfam" id="PF07899">
    <property type="entry name" value="Frigida"/>
    <property type="match status" value="1"/>
</dbReference>
<sequence>MEKLAEELQDSLVDLTRQLTDLQARYESTRNQHQTRIRELDDRESQLQAQESRVKSEAESIRERAKSLEIRERNARQIEWKQLEREEHLALLEKSIGEREVSLDALHGSLEEQRKQSKALQNLLEEQLGSVSGGLRTQLRQFEQQAKQIGLELLDNDSDGKGLQLKKVELAGCQMPQFLTGDEVVKLLGVISHHKQTLELCKNLDFADKIPDVIRIFIERKQLLEAVRFICTFKLTDQFPPVPLLNEYVEDVKKCWSETFSKENSLVEQENAVHERLTNLRDVVQCVGDYNLKSEYSLVDIINYILELEKLKENLKSVASLNIMVKTKGLGKLKEKREVVLCLPSSVDKQKYRKLKKRSSSTYAPSFRTYRRCRKICNPSAISAARPHDMDKGLVEMS</sequence>
<evidence type="ECO:0000256" key="2">
    <source>
        <dbReference type="ARBA" id="ARBA00022473"/>
    </source>
</evidence>
<keyword evidence="2 5" id="KW-0217">Developmental protein</keyword>
<name>A0AAW1W466_RUBAR</name>
<accession>A0AAW1W466</accession>
<dbReference type="GO" id="GO:0030154">
    <property type="term" value="P:cell differentiation"/>
    <property type="evidence" value="ECO:0007669"/>
    <property type="project" value="UniProtKB-KW"/>
</dbReference>
<evidence type="ECO:0000256" key="7">
    <source>
        <dbReference type="SAM" id="MobiDB-lite"/>
    </source>
</evidence>
<keyword evidence="6" id="KW-0175">Coiled coil</keyword>
<dbReference type="InterPro" id="IPR012474">
    <property type="entry name" value="Frigida"/>
</dbReference>
<keyword evidence="9" id="KW-1185">Reference proteome</keyword>
<keyword evidence="4 5" id="KW-0287">Flowering</keyword>
<evidence type="ECO:0000256" key="4">
    <source>
        <dbReference type="ARBA" id="ARBA00023089"/>
    </source>
</evidence>
<keyword evidence="3 5" id="KW-0221">Differentiation</keyword>
<proteinExistence type="inferred from homology"/>
<dbReference type="EMBL" id="JBEDUW010000006">
    <property type="protein sequence ID" value="KAK9919681.1"/>
    <property type="molecule type" value="Genomic_DNA"/>
</dbReference>
<dbReference type="PANTHER" id="PTHR31791:SF70">
    <property type="entry name" value="FRIGIDA-LIKE PROTEIN"/>
    <property type="match status" value="1"/>
</dbReference>
<evidence type="ECO:0000313" key="8">
    <source>
        <dbReference type="EMBL" id="KAK9919681.1"/>
    </source>
</evidence>
<feature type="coiled-coil region" evidence="6">
    <location>
        <begin position="103"/>
        <end position="130"/>
    </location>
</feature>
<evidence type="ECO:0000256" key="6">
    <source>
        <dbReference type="SAM" id="Coils"/>
    </source>
</evidence>
<dbReference type="PANTHER" id="PTHR31791">
    <property type="entry name" value="FRIGIDA-LIKE PROTEIN 3-RELATED"/>
    <property type="match status" value="1"/>
</dbReference>
<feature type="compositionally biased region" description="Basic and acidic residues" evidence="7">
    <location>
        <begin position="36"/>
        <end position="45"/>
    </location>
</feature>